<proteinExistence type="predicted"/>
<dbReference type="KEGG" id="sind:105170613"/>
<evidence type="ECO:0000313" key="3">
    <source>
        <dbReference type="RefSeq" id="XP_020552463.1"/>
    </source>
</evidence>
<dbReference type="PANTHER" id="PTHR46996:SF6">
    <property type="entry name" value="OS05G0488500 PROTEIN"/>
    <property type="match status" value="1"/>
</dbReference>
<dbReference type="Gramene" id="SIN_1024245.t">
    <property type="protein sequence ID" value="SIN_1024245.t.cds1"/>
    <property type="gene ID" value="SIN_1024245"/>
</dbReference>
<dbReference type="Proteomes" id="UP000504604">
    <property type="component" value="Linkage group LG9"/>
</dbReference>
<protein>
    <submittedName>
        <fullName evidence="3">Uncharacterized protein At5g19025-like</fullName>
    </submittedName>
</protein>
<accession>A0A8M8V031</accession>
<organism evidence="2 3">
    <name type="scientific">Sesamum indicum</name>
    <name type="common">Oriental sesame</name>
    <name type="synonym">Sesamum orientale</name>
    <dbReference type="NCBI Taxonomy" id="4182"/>
    <lineage>
        <taxon>Eukaryota</taxon>
        <taxon>Viridiplantae</taxon>
        <taxon>Streptophyta</taxon>
        <taxon>Embryophyta</taxon>
        <taxon>Tracheophyta</taxon>
        <taxon>Spermatophyta</taxon>
        <taxon>Magnoliopsida</taxon>
        <taxon>eudicotyledons</taxon>
        <taxon>Gunneridae</taxon>
        <taxon>Pentapetalae</taxon>
        <taxon>asterids</taxon>
        <taxon>lamiids</taxon>
        <taxon>Lamiales</taxon>
        <taxon>Pedaliaceae</taxon>
        <taxon>Sesamum</taxon>
    </lineage>
</organism>
<keyword evidence="1" id="KW-0812">Transmembrane</keyword>
<reference evidence="3" key="1">
    <citation type="submission" date="2025-08" db="UniProtKB">
        <authorList>
            <consortium name="RefSeq"/>
        </authorList>
    </citation>
    <scope>IDENTIFICATION</scope>
</reference>
<dbReference type="PANTHER" id="PTHR46996">
    <property type="entry name" value="OS05G0488500 PROTEIN"/>
    <property type="match status" value="1"/>
</dbReference>
<feature type="transmembrane region" description="Helical" evidence="1">
    <location>
        <begin position="62"/>
        <end position="88"/>
    </location>
</feature>
<gene>
    <name evidence="3" type="primary">LOC105170613</name>
</gene>
<evidence type="ECO:0000256" key="1">
    <source>
        <dbReference type="SAM" id="Phobius"/>
    </source>
</evidence>
<dbReference type="GeneID" id="105170613"/>
<sequence>MTLAMVDCRSLIQFCRAFHPHMNNKNFMNPNSSTSFRSRTRRLTTDSLNPFSRQFCHRSPMAAIDLIILLLVLASVAFLILPYLKFFFCQLLPVIHGFVLDLILDEPLPYVIGFVLALVGLILAVLIDIRLRKCGNPHCKGLRRAVEYDIQLETEKCVKYSAPPPDAYGDNNGLTPLELGQDREELEAELKKMAPPNGRTVLIFRAPCGCPAGRLEVWGPKKIRRIKK</sequence>
<dbReference type="OrthoDB" id="1865221at2759"/>
<name>A0A8M8V031_SESIN</name>
<dbReference type="RefSeq" id="XP_020552463.1">
    <property type="nucleotide sequence ID" value="XM_020696804.1"/>
</dbReference>
<keyword evidence="2" id="KW-1185">Reference proteome</keyword>
<keyword evidence="1" id="KW-0472">Membrane</keyword>
<keyword evidence="1" id="KW-1133">Transmembrane helix</keyword>
<dbReference type="AlphaFoldDB" id="A0A8M8V031"/>
<feature type="transmembrane region" description="Helical" evidence="1">
    <location>
        <begin position="108"/>
        <end position="127"/>
    </location>
</feature>
<evidence type="ECO:0000313" key="2">
    <source>
        <dbReference type="Proteomes" id="UP000504604"/>
    </source>
</evidence>